<keyword evidence="4" id="KW-0274">FAD</keyword>
<evidence type="ECO:0000256" key="4">
    <source>
        <dbReference type="ARBA" id="ARBA00022827"/>
    </source>
</evidence>
<keyword evidence="6" id="KW-0503">Monooxygenase</keyword>
<comment type="caution">
    <text evidence="7">The sequence shown here is derived from an EMBL/GenBank/DDBJ whole genome shotgun (WGS) entry which is preliminary data.</text>
</comment>
<keyword evidence="5" id="KW-0560">Oxidoreductase</keyword>
<evidence type="ECO:0000256" key="6">
    <source>
        <dbReference type="ARBA" id="ARBA00023033"/>
    </source>
</evidence>
<dbReference type="PANTHER" id="PTHR46720">
    <property type="entry name" value="HYDROXYLASE, PUTATIVE (AFU_ORTHOLOGUE AFUA_3G01460)-RELATED"/>
    <property type="match status" value="1"/>
</dbReference>
<comment type="cofactor">
    <cofactor evidence="1">
        <name>FAD</name>
        <dbReference type="ChEBI" id="CHEBI:57692"/>
    </cofactor>
</comment>
<organism evidence="7 8">
    <name type="scientific">Bionectria ochroleuca</name>
    <name type="common">Gliocladium roseum</name>
    <dbReference type="NCBI Taxonomy" id="29856"/>
    <lineage>
        <taxon>Eukaryota</taxon>
        <taxon>Fungi</taxon>
        <taxon>Dikarya</taxon>
        <taxon>Ascomycota</taxon>
        <taxon>Pezizomycotina</taxon>
        <taxon>Sordariomycetes</taxon>
        <taxon>Hypocreomycetidae</taxon>
        <taxon>Hypocreales</taxon>
        <taxon>Bionectriaceae</taxon>
        <taxon>Clonostachys</taxon>
    </lineage>
</organism>
<sequence length="154" mass="17405">MEKLKDWDPILNRIIGACKDIKVLPVVKVPWLKELVAHERILFTGDSAHATSGIFSAGTSFAFEDAKALELTLKHVYAANSNQWTTDSVKQILTLYNTVRAPHYKMIFPQWEAYLEFFENHQDEVAVNYSTRNIDHIVKHDVTAAFNAAVAGSE</sequence>
<evidence type="ECO:0008006" key="9">
    <source>
        <dbReference type="Google" id="ProtNLM"/>
    </source>
</evidence>
<dbReference type="Gene3D" id="3.50.50.60">
    <property type="entry name" value="FAD/NAD(P)-binding domain"/>
    <property type="match status" value="1"/>
</dbReference>
<protein>
    <recommendedName>
        <fullName evidence="9">FAD-binding domain-containing protein</fullName>
    </recommendedName>
</protein>
<evidence type="ECO:0000313" key="7">
    <source>
        <dbReference type="EMBL" id="VUC27844.1"/>
    </source>
</evidence>
<keyword evidence="3" id="KW-0285">Flavoprotein</keyword>
<evidence type="ECO:0000313" key="8">
    <source>
        <dbReference type="Proteomes" id="UP000766486"/>
    </source>
</evidence>
<keyword evidence="8" id="KW-1185">Reference proteome</keyword>
<dbReference type="EMBL" id="CABFNS010000776">
    <property type="protein sequence ID" value="VUC27844.1"/>
    <property type="molecule type" value="Genomic_DNA"/>
</dbReference>
<comment type="similarity">
    <text evidence="2">Belongs to the paxM FAD-dependent monooxygenase family.</text>
</comment>
<dbReference type="InterPro" id="IPR036188">
    <property type="entry name" value="FAD/NAD-bd_sf"/>
</dbReference>
<accession>A0ABY6U9N7</accession>
<gene>
    <name evidence="7" type="ORF">CLO192961_LOCUS221655</name>
</gene>
<name>A0ABY6U9N7_BIOOC</name>
<reference evidence="7 8" key="1">
    <citation type="submission" date="2019-06" db="EMBL/GenBank/DDBJ databases">
        <authorList>
            <person name="Broberg M."/>
        </authorList>
    </citation>
    <scope>NUCLEOTIDE SEQUENCE [LARGE SCALE GENOMIC DNA]</scope>
</reference>
<dbReference type="SUPFAM" id="SSF51905">
    <property type="entry name" value="FAD/NAD(P)-binding domain"/>
    <property type="match status" value="1"/>
</dbReference>
<evidence type="ECO:0000256" key="1">
    <source>
        <dbReference type="ARBA" id="ARBA00001974"/>
    </source>
</evidence>
<dbReference type="InterPro" id="IPR051104">
    <property type="entry name" value="FAD_monoxygenase"/>
</dbReference>
<dbReference type="Proteomes" id="UP000766486">
    <property type="component" value="Unassembled WGS sequence"/>
</dbReference>
<evidence type="ECO:0000256" key="2">
    <source>
        <dbReference type="ARBA" id="ARBA00007992"/>
    </source>
</evidence>
<evidence type="ECO:0000256" key="5">
    <source>
        <dbReference type="ARBA" id="ARBA00023002"/>
    </source>
</evidence>
<evidence type="ECO:0000256" key="3">
    <source>
        <dbReference type="ARBA" id="ARBA00022630"/>
    </source>
</evidence>
<proteinExistence type="inferred from homology"/>
<dbReference type="PANTHER" id="PTHR46720:SF3">
    <property type="entry name" value="FAD-BINDING DOMAIN-CONTAINING PROTEIN-RELATED"/>
    <property type="match status" value="1"/>
</dbReference>